<evidence type="ECO:0000313" key="3">
    <source>
        <dbReference type="Proteomes" id="UP000266172"/>
    </source>
</evidence>
<evidence type="ECO:0000313" key="2">
    <source>
        <dbReference type="EMBL" id="RGS40828.1"/>
    </source>
</evidence>
<dbReference type="Pfam" id="PF10087">
    <property type="entry name" value="DUF2325"/>
    <property type="match status" value="1"/>
</dbReference>
<comment type="similarity">
    <text evidence="1">Belongs to the UPF0751 family.</text>
</comment>
<gene>
    <name evidence="2" type="ORF">DWX93_08615</name>
</gene>
<accession>A0A174C6L7</accession>
<dbReference type="InterPro" id="IPR016772">
    <property type="entry name" value="UCP020408"/>
</dbReference>
<proteinExistence type="inferred from homology"/>
<name>A0A174C6L7_9FIRM</name>
<dbReference type="GeneID" id="93722559"/>
<dbReference type="AlphaFoldDB" id="A0A174C6L7"/>
<organism evidence="2 3">
    <name type="scientific">Roseburia hominis</name>
    <dbReference type="NCBI Taxonomy" id="301301"/>
    <lineage>
        <taxon>Bacteria</taxon>
        <taxon>Bacillati</taxon>
        <taxon>Bacillota</taxon>
        <taxon>Clostridia</taxon>
        <taxon>Lachnospirales</taxon>
        <taxon>Lachnospiraceae</taxon>
        <taxon>Roseburia</taxon>
    </lineage>
</organism>
<dbReference type="Proteomes" id="UP000266172">
    <property type="component" value="Unassembled WGS sequence"/>
</dbReference>
<dbReference type="RefSeq" id="WP_044024600.1">
    <property type="nucleotide sequence ID" value="NZ_CAKMUY010000002.1"/>
</dbReference>
<sequence>MSVVIVGGHDRMVCQYKKICKEHNCKAKVFTQMPAKLGNQIGSPDLIILFTNTVSHKMVRCAVAEAERCNADVVRSHTSSGSALTEILERVCG</sequence>
<comment type="caution">
    <text evidence="2">The sequence shown here is derived from an EMBL/GenBank/DDBJ whole genome shotgun (WGS) entry which is preliminary data.</text>
</comment>
<dbReference type="EMBL" id="QRVL01000005">
    <property type="protein sequence ID" value="RGS40828.1"/>
    <property type="molecule type" value="Genomic_DNA"/>
</dbReference>
<reference evidence="2 3" key="1">
    <citation type="submission" date="2018-08" db="EMBL/GenBank/DDBJ databases">
        <title>A genome reference for cultivated species of the human gut microbiota.</title>
        <authorList>
            <person name="Zou Y."/>
            <person name="Xue W."/>
            <person name="Luo G."/>
        </authorList>
    </citation>
    <scope>NUCLEOTIDE SEQUENCE [LARGE SCALE GENOMIC DNA]</scope>
    <source>
        <strain evidence="2 3">AF22-12AC</strain>
    </source>
</reference>
<evidence type="ECO:0000256" key="1">
    <source>
        <dbReference type="ARBA" id="ARBA00007189"/>
    </source>
</evidence>
<protein>
    <submittedName>
        <fullName evidence="2">DUF2325 domain-containing protein</fullName>
    </submittedName>
</protein>